<organism evidence="1 2">
    <name type="scientific">Panagrolaimus sp. JU765</name>
    <dbReference type="NCBI Taxonomy" id="591449"/>
    <lineage>
        <taxon>Eukaryota</taxon>
        <taxon>Metazoa</taxon>
        <taxon>Ecdysozoa</taxon>
        <taxon>Nematoda</taxon>
        <taxon>Chromadorea</taxon>
        <taxon>Rhabditida</taxon>
        <taxon>Tylenchina</taxon>
        <taxon>Panagrolaimomorpha</taxon>
        <taxon>Panagrolaimoidea</taxon>
        <taxon>Panagrolaimidae</taxon>
        <taxon>Panagrolaimus</taxon>
    </lineage>
</organism>
<proteinExistence type="predicted"/>
<reference evidence="2" key="1">
    <citation type="submission" date="2022-11" db="UniProtKB">
        <authorList>
            <consortium name="WormBaseParasite"/>
        </authorList>
    </citation>
    <scope>IDENTIFICATION</scope>
</reference>
<accession>A0AC34QS50</accession>
<dbReference type="Proteomes" id="UP000887576">
    <property type="component" value="Unplaced"/>
</dbReference>
<evidence type="ECO:0000313" key="1">
    <source>
        <dbReference type="Proteomes" id="UP000887576"/>
    </source>
</evidence>
<protein>
    <submittedName>
        <fullName evidence="2">Purine nucleoside phosphorylase</fullName>
    </submittedName>
</protein>
<dbReference type="WBParaSite" id="JU765_v2.g18985.t1">
    <property type="protein sequence ID" value="JU765_v2.g18985.t1"/>
    <property type="gene ID" value="JU765_v2.g18985"/>
</dbReference>
<evidence type="ECO:0000313" key="2">
    <source>
        <dbReference type="WBParaSite" id="JU765_v2.g18985.t1"/>
    </source>
</evidence>
<sequence length="319" mass="34564">MNGNYYQINGVNGTNGMNGHGHSHSDDLLVNGNGPHHFNPKSFDDILLLTETIRNKVQIKEVPTIGIICGSGLGELGEIIEDKEIIPYTKIPGFPPTSVVGHKGNLVFGYLGGKYVVCLQGRFHPYEHDMDLALCASPVRVLHQLGVKTIIVSNAAGGVNPKFNYGDLMIIKDHIFLPGMMGFSPLVGLNDPRFGPRFVSVHDAYDRPLRQLAKNVAKEQGITVHEGVYVMSAGPQYETPAEVTMLKTGGADAVGMSTAHEVTVARQCGIRVFGFSLITNIANTDSDTSVEVTHEEVLQAAKEAGNRACKFVTRIIEKL</sequence>
<name>A0AC34QS50_9BILA</name>